<name>A0A977K9J4_9CREN</name>
<evidence type="ECO:0000256" key="2">
    <source>
        <dbReference type="ARBA" id="ARBA00023163"/>
    </source>
</evidence>
<evidence type="ECO:0000256" key="1">
    <source>
        <dbReference type="ARBA" id="ARBA00022478"/>
    </source>
</evidence>
<evidence type="ECO:0000259" key="5">
    <source>
        <dbReference type="Pfam" id="PF13656"/>
    </source>
</evidence>
<sequence length="96" mass="11136">MSAILKKPEIVVRTDKELRIKIEGESHTLGNLISKLAAKKEHVTMSVYYVEHPLKHVLWLTIRTDGQVDPLKVLLEVLDEAQQYLERFQKELEEGK</sequence>
<comment type="similarity">
    <text evidence="3 4">Belongs to the archaeal Rpo11/eukaryotic RPB11/RPC19 RNA polymerase subunit family.</text>
</comment>
<gene>
    <name evidence="4" type="primary">rpo11</name>
    <name evidence="4" type="synonym">rpoL</name>
    <name evidence="6" type="ORF">IPA_05080</name>
</gene>
<keyword evidence="2 4" id="KW-0804">Transcription</keyword>
<keyword evidence="4" id="KW-0808">Transferase</keyword>
<dbReference type="PANTHER" id="PTHR13946">
    <property type="entry name" value="DNA-DIRECTED RNA POLYMERASE I,II,III"/>
    <property type="match status" value="1"/>
</dbReference>
<dbReference type="CDD" id="cd06927">
    <property type="entry name" value="RNAP_L"/>
    <property type="match status" value="1"/>
</dbReference>
<evidence type="ECO:0000256" key="4">
    <source>
        <dbReference type="HAMAP-Rule" id="MF_00261"/>
    </source>
</evidence>
<keyword evidence="7" id="KW-1185">Reference proteome</keyword>
<dbReference type="PANTHER" id="PTHR13946:SF28">
    <property type="entry name" value="DNA-DIRECTED RNA POLYMERASES I AND III SUBUNIT RPAC2"/>
    <property type="match status" value="1"/>
</dbReference>
<proteinExistence type="inferred from homology"/>
<organism evidence="6 7">
    <name type="scientific">Ignicoccus pacificus DSM 13166</name>
    <dbReference type="NCBI Taxonomy" id="940294"/>
    <lineage>
        <taxon>Archaea</taxon>
        <taxon>Thermoproteota</taxon>
        <taxon>Thermoprotei</taxon>
        <taxon>Desulfurococcales</taxon>
        <taxon>Desulfurococcaceae</taxon>
        <taxon>Ignicoccus</taxon>
    </lineage>
</organism>
<dbReference type="GO" id="GO:0000428">
    <property type="term" value="C:DNA-directed RNA polymerase complex"/>
    <property type="evidence" value="ECO:0007669"/>
    <property type="project" value="UniProtKB-KW"/>
</dbReference>
<comment type="function">
    <text evidence="4">DNA-dependent RNA polymerase (RNAP) catalyzes the transcription of DNA into RNA using the four ribonucleoside triphosphates as substrates.</text>
</comment>
<accession>A0A977K9J4</accession>
<keyword evidence="4" id="KW-0548">Nucleotidyltransferase</keyword>
<dbReference type="GO" id="GO:0003677">
    <property type="term" value="F:DNA binding"/>
    <property type="evidence" value="ECO:0007669"/>
    <property type="project" value="InterPro"/>
</dbReference>
<feature type="domain" description="DNA-directed RNA polymerase RBP11-like dimerisation" evidence="5">
    <location>
        <begin position="17"/>
        <end position="90"/>
    </location>
</feature>
<comment type="catalytic activity">
    <reaction evidence="4">
        <text>RNA(n) + a ribonucleoside 5'-triphosphate = RNA(n+1) + diphosphate</text>
        <dbReference type="Rhea" id="RHEA:21248"/>
        <dbReference type="Rhea" id="RHEA-COMP:14527"/>
        <dbReference type="Rhea" id="RHEA-COMP:17342"/>
        <dbReference type="ChEBI" id="CHEBI:33019"/>
        <dbReference type="ChEBI" id="CHEBI:61557"/>
        <dbReference type="ChEBI" id="CHEBI:140395"/>
        <dbReference type="EC" id="2.7.7.6"/>
    </reaction>
</comment>
<keyword evidence="1 4" id="KW-0240">DNA-directed RNA polymerase</keyword>
<dbReference type="SUPFAM" id="SSF55257">
    <property type="entry name" value="RBP11-like subunits of RNA polymerase"/>
    <property type="match status" value="1"/>
</dbReference>
<comment type="subcellular location">
    <subcellularLocation>
        <location evidence="4">Cytoplasm</location>
    </subcellularLocation>
</comment>
<comment type="subunit">
    <text evidence="4">Part of the RNA polymerase complex.</text>
</comment>
<dbReference type="GO" id="GO:0005737">
    <property type="term" value="C:cytoplasm"/>
    <property type="evidence" value="ECO:0007669"/>
    <property type="project" value="UniProtKB-SubCell"/>
</dbReference>
<dbReference type="Pfam" id="PF13656">
    <property type="entry name" value="RNA_pol_L_2"/>
    <property type="match status" value="1"/>
</dbReference>
<dbReference type="GO" id="GO:0006351">
    <property type="term" value="P:DNA-templated transcription"/>
    <property type="evidence" value="ECO:0007669"/>
    <property type="project" value="UniProtKB-UniRule"/>
</dbReference>
<dbReference type="InterPro" id="IPR008193">
    <property type="entry name" value="RNA_pol_Rpb11_13-16kDa_CS"/>
</dbReference>
<keyword evidence="4" id="KW-0963">Cytoplasm</keyword>
<protein>
    <recommendedName>
        <fullName evidence="4">DNA-directed RNA polymerase subunit Rpo11</fullName>
        <ecNumber evidence="4">2.7.7.6</ecNumber>
    </recommendedName>
    <alternativeName>
        <fullName evidence="4">DNA-directed RNA polymerase subunit L</fullName>
    </alternativeName>
</protein>
<dbReference type="EC" id="2.7.7.6" evidence="4"/>
<dbReference type="Proteomes" id="UP001063698">
    <property type="component" value="Chromosome"/>
</dbReference>
<evidence type="ECO:0000313" key="7">
    <source>
        <dbReference type="Proteomes" id="UP001063698"/>
    </source>
</evidence>
<dbReference type="AlphaFoldDB" id="A0A977K9J4"/>
<dbReference type="KEGG" id="ipc:IPA_05080"/>
<dbReference type="InterPro" id="IPR036603">
    <property type="entry name" value="RBP11-like"/>
</dbReference>
<dbReference type="GO" id="GO:0046983">
    <property type="term" value="F:protein dimerization activity"/>
    <property type="evidence" value="ECO:0007669"/>
    <property type="project" value="InterPro"/>
</dbReference>
<reference evidence="6" key="1">
    <citation type="submission" date="2013-11" db="EMBL/GenBank/DDBJ databases">
        <title>Comparative genomics of Ignicoccus.</title>
        <authorList>
            <person name="Podar M."/>
        </authorList>
    </citation>
    <scope>NUCLEOTIDE SEQUENCE</scope>
    <source>
        <strain evidence="6">DSM 13166</strain>
    </source>
</reference>
<dbReference type="Gene3D" id="3.30.1360.10">
    <property type="entry name" value="RNA polymerase, RBP11-like subunit"/>
    <property type="match status" value="1"/>
</dbReference>
<evidence type="ECO:0000313" key="6">
    <source>
        <dbReference type="EMBL" id="UXD21518.1"/>
    </source>
</evidence>
<dbReference type="HAMAP" id="MF_00261">
    <property type="entry name" value="RNApol_arch_Rpo11"/>
    <property type="match status" value="1"/>
</dbReference>
<dbReference type="EMBL" id="CP006868">
    <property type="protein sequence ID" value="UXD21518.1"/>
    <property type="molecule type" value="Genomic_DNA"/>
</dbReference>
<evidence type="ECO:0000256" key="3">
    <source>
        <dbReference type="ARBA" id="ARBA00025751"/>
    </source>
</evidence>
<dbReference type="InterPro" id="IPR009025">
    <property type="entry name" value="RBP11-like_dimer"/>
</dbReference>
<dbReference type="InterPro" id="IPR022905">
    <property type="entry name" value="Rpo11-like"/>
</dbReference>
<dbReference type="GO" id="GO:0003899">
    <property type="term" value="F:DNA-directed RNA polymerase activity"/>
    <property type="evidence" value="ECO:0007669"/>
    <property type="project" value="UniProtKB-UniRule"/>
</dbReference>
<dbReference type="PROSITE" id="PS01154">
    <property type="entry name" value="RNA_POL_L_13KD"/>
    <property type="match status" value="1"/>
</dbReference>